<dbReference type="SUPFAM" id="SSF54637">
    <property type="entry name" value="Thioesterase/thiol ester dehydrase-isomerase"/>
    <property type="match status" value="1"/>
</dbReference>
<gene>
    <name evidence="3" type="ORF">DFR76_115160</name>
</gene>
<feature type="domain" description="Acyl-CoA thioesterase-like C-terminal" evidence="2">
    <location>
        <begin position="147"/>
        <end position="248"/>
    </location>
</feature>
<evidence type="ECO:0000259" key="2">
    <source>
        <dbReference type="Pfam" id="PF20789"/>
    </source>
</evidence>
<name>A0A370HQE6_9NOCA</name>
<proteinExistence type="predicted"/>
<dbReference type="Proteomes" id="UP000254869">
    <property type="component" value="Unassembled WGS sequence"/>
</dbReference>
<accession>A0A370HQE6</accession>
<keyword evidence="4" id="KW-1185">Reference proteome</keyword>
<dbReference type="STRING" id="1210086.GCA_001613105_04519"/>
<dbReference type="Pfam" id="PF20789">
    <property type="entry name" value="4HBT_3C"/>
    <property type="match status" value="1"/>
</dbReference>
<dbReference type="RefSeq" id="WP_068000974.1">
    <property type="nucleotide sequence ID" value="NZ_QQBC01000015.1"/>
</dbReference>
<dbReference type="Gene3D" id="2.40.160.210">
    <property type="entry name" value="Acyl-CoA thioesterase, double hotdog domain"/>
    <property type="match status" value="1"/>
</dbReference>
<feature type="domain" description="Acyl-CoA thioesterase-like N-terminal HotDog" evidence="1">
    <location>
        <begin position="19"/>
        <end position="100"/>
    </location>
</feature>
<dbReference type="InterPro" id="IPR049450">
    <property type="entry name" value="ACOT8-like_C"/>
</dbReference>
<evidence type="ECO:0000259" key="1">
    <source>
        <dbReference type="Pfam" id="PF13622"/>
    </source>
</evidence>
<evidence type="ECO:0000313" key="4">
    <source>
        <dbReference type="Proteomes" id="UP000254869"/>
    </source>
</evidence>
<comment type="caution">
    <text evidence="3">The sequence shown here is derived from an EMBL/GenBank/DDBJ whole genome shotgun (WGS) entry which is preliminary data.</text>
</comment>
<protein>
    <submittedName>
        <fullName evidence="3">Thioesterase superfamily protein</fullName>
    </submittedName>
</protein>
<evidence type="ECO:0000313" key="3">
    <source>
        <dbReference type="EMBL" id="RDI60530.1"/>
    </source>
</evidence>
<reference evidence="3 4" key="1">
    <citation type="submission" date="2018-07" db="EMBL/GenBank/DDBJ databases">
        <title>Genomic Encyclopedia of Type Strains, Phase IV (KMG-IV): sequencing the most valuable type-strain genomes for metagenomic binning, comparative biology and taxonomic classification.</title>
        <authorList>
            <person name="Goeker M."/>
        </authorList>
    </citation>
    <scope>NUCLEOTIDE SEQUENCE [LARGE SCALE GENOMIC DNA]</scope>
    <source>
        <strain evidence="3 4">DSM 44290</strain>
    </source>
</reference>
<dbReference type="Pfam" id="PF13622">
    <property type="entry name" value="4HBT_3"/>
    <property type="match status" value="1"/>
</dbReference>
<dbReference type="AlphaFoldDB" id="A0A370HQE6"/>
<dbReference type="InterPro" id="IPR049449">
    <property type="entry name" value="TesB_ACOT8-like_N"/>
</dbReference>
<organism evidence="3 4">
    <name type="scientific">Nocardia pseudobrasiliensis</name>
    <dbReference type="NCBI Taxonomy" id="45979"/>
    <lineage>
        <taxon>Bacteria</taxon>
        <taxon>Bacillati</taxon>
        <taxon>Actinomycetota</taxon>
        <taxon>Actinomycetes</taxon>
        <taxon>Mycobacteriales</taxon>
        <taxon>Nocardiaceae</taxon>
        <taxon>Nocardia</taxon>
    </lineage>
</organism>
<dbReference type="EMBL" id="QQBC01000015">
    <property type="protein sequence ID" value="RDI60530.1"/>
    <property type="molecule type" value="Genomic_DNA"/>
</dbReference>
<sequence length="279" mass="30080">MAIFAEHEGGFEPLPFAGGQWAAGTVNGSALAGLAANALETAHGEPGFRVARFTMDIFRLPTFAPLHLDTTLVRAGRSVRIADVAVRQGDRPIARASMVCARASRDPDGTRWQPHRAPMALPERLAGSDLVDPVVCWGSDAHPDGWSETMSEHQNSSRKRLWFNQPRLLAARDNSPFVRAAMVGEMTNTLTSWGDRGIAYINHDVTVVLTRLPIGTVVGIEAENHLAADGVAAGVATMWDRAGCFGISTVSSMALGTGALDVARNPHDWEKTEEMSTQW</sequence>
<dbReference type="InterPro" id="IPR029069">
    <property type="entry name" value="HotDog_dom_sf"/>
</dbReference>
<dbReference type="InterPro" id="IPR042171">
    <property type="entry name" value="Acyl-CoA_hotdog"/>
</dbReference>